<gene>
    <name evidence="1" type="ORF">Pcinc_001283</name>
</gene>
<dbReference type="EMBL" id="JAWQEG010000074">
    <property type="protein sequence ID" value="KAK3894990.1"/>
    <property type="molecule type" value="Genomic_DNA"/>
</dbReference>
<keyword evidence="2" id="KW-1185">Reference proteome</keyword>
<protein>
    <submittedName>
        <fullName evidence="1">Uncharacterized protein</fullName>
    </submittedName>
</protein>
<organism evidence="1 2">
    <name type="scientific">Petrolisthes cinctipes</name>
    <name type="common">Flat porcelain crab</name>
    <dbReference type="NCBI Taxonomy" id="88211"/>
    <lineage>
        <taxon>Eukaryota</taxon>
        <taxon>Metazoa</taxon>
        <taxon>Ecdysozoa</taxon>
        <taxon>Arthropoda</taxon>
        <taxon>Crustacea</taxon>
        <taxon>Multicrustacea</taxon>
        <taxon>Malacostraca</taxon>
        <taxon>Eumalacostraca</taxon>
        <taxon>Eucarida</taxon>
        <taxon>Decapoda</taxon>
        <taxon>Pleocyemata</taxon>
        <taxon>Anomura</taxon>
        <taxon>Galatheoidea</taxon>
        <taxon>Porcellanidae</taxon>
        <taxon>Petrolisthes</taxon>
    </lineage>
</organism>
<dbReference type="Proteomes" id="UP001286313">
    <property type="component" value="Unassembled WGS sequence"/>
</dbReference>
<accession>A0AAE1GLM2</accession>
<dbReference type="AlphaFoldDB" id="A0AAE1GLM2"/>
<evidence type="ECO:0000313" key="1">
    <source>
        <dbReference type="EMBL" id="KAK3894990.1"/>
    </source>
</evidence>
<evidence type="ECO:0000313" key="2">
    <source>
        <dbReference type="Proteomes" id="UP001286313"/>
    </source>
</evidence>
<comment type="caution">
    <text evidence="1">The sequence shown here is derived from an EMBL/GenBank/DDBJ whole genome shotgun (WGS) entry which is preliminary data.</text>
</comment>
<name>A0AAE1GLM2_PETCI</name>
<sequence>MAPVRTYIVLRRRLWQTVHSSQDDGISDQQSGRRVDSPKFLLNLNERAAGDAEKSLDDDQSPAYKQTLKGVKLMGMANDVKIGEKSIPEKALQNVEVS</sequence>
<proteinExistence type="predicted"/>
<reference evidence="1" key="1">
    <citation type="submission" date="2023-10" db="EMBL/GenBank/DDBJ databases">
        <title>Genome assemblies of two species of porcelain crab, Petrolisthes cinctipes and Petrolisthes manimaculis (Anomura: Porcellanidae).</title>
        <authorList>
            <person name="Angst P."/>
        </authorList>
    </citation>
    <scope>NUCLEOTIDE SEQUENCE</scope>
    <source>
        <strain evidence="1">PB745_01</strain>
        <tissue evidence="1">Gill</tissue>
    </source>
</reference>